<gene>
    <name evidence="4" type="primary">LOC100828209</name>
    <name evidence="3" type="ORF">BRADI_3g21760v3</name>
</gene>
<keyword evidence="2" id="KW-0732">Signal</keyword>
<dbReference type="OMA" id="CVCQATA"/>
<dbReference type="PANTHER" id="PTHR34377:SF1">
    <property type="entry name" value="BIFUNCTIONAL INHIBITOR_PLANT LIPID TRANSFER PROTEIN_SEED STORAGE HELICAL DOMAIN-CONTAINING PROTEIN"/>
    <property type="match status" value="1"/>
</dbReference>
<reference evidence="4" key="3">
    <citation type="submission" date="2018-08" db="UniProtKB">
        <authorList>
            <consortium name="EnsemblPlants"/>
        </authorList>
    </citation>
    <scope>IDENTIFICATION</scope>
    <source>
        <strain evidence="4">cv. Bd21</strain>
    </source>
</reference>
<organism evidence="3">
    <name type="scientific">Brachypodium distachyon</name>
    <name type="common">Purple false brome</name>
    <name type="synonym">Trachynia distachya</name>
    <dbReference type="NCBI Taxonomy" id="15368"/>
    <lineage>
        <taxon>Eukaryota</taxon>
        <taxon>Viridiplantae</taxon>
        <taxon>Streptophyta</taxon>
        <taxon>Embryophyta</taxon>
        <taxon>Tracheophyta</taxon>
        <taxon>Spermatophyta</taxon>
        <taxon>Magnoliopsida</taxon>
        <taxon>Liliopsida</taxon>
        <taxon>Poales</taxon>
        <taxon>Poaceae</taxon>
        <taxon>BOP clade</taxon>
        <taxon>Pooideae</taxon>
        <taxon>Stipodae</taxon>
        <taxon>Brachypodieae</taxon>
        <taxon>Brachypodium</taxon>
    </lineage>
</organism>
<accession>I1I368</accession>
<dbReference type="OrthoDB" id="1930534at2759"/>
<dbReference type="KEGG" id="bdi:100828209"/>
<evidence type="ECO:0008006" key="6">
    <source>
        <dbReference type="Google" id="ProtNLM"/>
    </source>
</evidence>
<dbReference type="Proteomes" id="UP000008810">
    <property type="component" value="Chromosome 3"/>
</dbReference>
<evidence type="ECO:0000256" key="2">
    <source>
        <dbReference type="SAM" id="SignalP"/>
    </source>
</evidence>
<proteinExistence type="predicted"/>
<dbReference type="EMBL" id="CM000882">
    <property type="protein sequence ID" value="KQJ96242.1"/>
    <property type="molecule type" value="Genomic_DNA"/>
</dbReference>
<feature type="region of interest" description="Disordered" evidence="1">
    <location>
        <begin position="48"/>
        <end position="115"/>
    </location>
</feature>
<name>I1I368_BRADI</name>
<evidence type="ECO:0000313" key="5">
    <source>
        <dbReference type="Proteomes" id="UP000008810"/>
    </source>
</evidence>
<dbReference type="PANTHER" id="PTHR34377">
    <property type="entry name" value="TETRATRICOPEPTIDE REPEAT (TPR)-LIKE SUPERFAMILY PROTEIN"/>
    <property type="match status" value="1"/>
</dbReference>
<feature type="signal peptide" evidence="2">
    <location>
        <begin position="1"/>
        <end position="27"/>
    </location>
</feature>
<reference evidence="3" key="2">
    <citation type="submission" date="2017-06" db="EMBL/GenBank/DDBJ databases">
        <title>WGS assembly of Brachypodium distachyon.</title>
        <authorList>
            <consortium name="The International Brachypodium Initiative"/>
            <person name="Lucas S."/>
            <person name="Harmon-Smith M."/>
            <person name="Lail K."/>
            <person name="Tice H."/>
            <person name="Grimwood J."/>
            <person name="Bruce D."/>
            <person name="Barry K."/>
            <person name="Shu S."/>
            <person name="Lindquist E."/>
            <person name="Wang M."/>
            <person name="Pitluck S."/>
            <person name="Vogel J.P."/>
            <person name="Garvin D.F."/>
            <person name="Mockler T.C."/>
            <person name="Schmutz J."/>
            <person name="Rokhsar D."/>
            <person name="Bevan M.W."/>
        </authorList>
    </citation>
    <scope>NUCLEOTIDE SEQUENCE</scope>
    <source>
        <strain evidence="3">Bd21</strain>
    </source>
</reference>
<dbReference type="Gramene" id="KQJ96242">
    <property type="protein sequence ID" value="KQJ96242"/>
    <property type="gene ID" value="BRADI_3g21760v3"/>
</dbReference>
<dbReference type="EnsemblPlants" id="KQJ96242">
    <property type="protein sequence ID" value="KQJ96242"/>
    <property type="gene ID" value="BRADI_3g21760v3"/>
</dbReference>
<evidence type="ECO:0000313" key="4">
    <source>
        <dbReference type="EnsemblPlants" id="KQJ96242"/>
    </source>
</evidence>
<dbReference type="STRING" id="15368.I1I368"/>
<feature type="compositionally biased region" description="Polar residues" evidence="1">
    <location>
        <begin position="59"/>
        <end position="74"/>
    </location>
</feature>
<protein>
    <recommendedName>
        <fullName evidence="6">Bifunctional inhibitor/plant lipid transfer protein/seed storage helical domain-containing protein</fullName>
    </recommendedName>
</protein>
<feature type="chain" id="PRO_5014095030" description="Bifunctional inhibitor/plant lipid transfer protein/seed storage helical domain-containing protein" evidence="2">
    <location>
        <begin position="28"/>
        <end position="172"/>
    </location>
</feature>
<evidence type="ECO:0000313" key="3">
    <source>
        <dbReference type="EMBL" id="KQJ96242.1"/>
    </source>
</evidence>
<reference evidence="3 4" key="1">
    <citation type="journal article" date="2010" name="Nature">
        <title>Genome sequencing and analysis of the model grass Brachypodium distachyon.</title>
        <authorList>
            <consortium name="International Brachypodium Initiative"/>
        </authorList>
    </citation>
    <scope>NUCLEOTIDE SEQUENCE [LARGE SCALE GENOMIC DNA]</scope>
    <source>
        <strain evidence="3 4">Bd21</strain>
    </source>
</reference>
<dbReference type="HOGENOM" id="CLU_1527811_0_0_1"/>
<dbReference type="RefSeq" id="XP_003573774.1">
    <property type="nucleotide sequence ID" value="XM_003573726.4"/>
</dbReference>
<feature type="compositionally biased region" description="Acidic residues" evidence="1">
    <location>
        <begin position="81"/>
        <end position="91"/>
    </location>
</feature>
<evidence type="ECO:0000256" key="1">
    <source>
        <dbReference type="SAM" id="MobiDB-lite"/>
    </source>
</evidence>
<dbReference type="GeneID" id="100828209"/>
<dbReference type="AlphaFoldDB" id="I1I368"/>
<sequence length="172" mass="18757">MEKSLALALLLLSTLLITNHELQPVSGQAFCRSQISLANEACSLRNFPGPRPSVPRHGQQLNQQLNETSASTAPLRSRDGDDGEEEGEEDEGRQHRRRHRHSSSSSSAGGSERDPYDTACCRRLMALENACVCQAAARLPPFLSSVWHVIRLTPVDGCNVSFECPGSYSPLG</sequence>
<keyword evidence="5" id="KW-1185">Reference proteome</keyword>
<dbReference type="eggNOG" id="ENOG502R5XF">
    <property type="taxonomic scope" value="Eukaryota"/>
</dbReference>